<feature type="compositionally biased region" description="Polar residues" evidence="1">
    <location>
        <begin position="29"/>
        <end position="44"/>
    </location>
</feature>
<reference evidence="2 3" key="1">
    <citation type="submission" date="2024-01" db="EMBL/GenBank/DDBJ databases">
        <title>The genomes of 5 underutilized Papilionoideae crops provide insights into root nodulation and disease resistanc.</title>
        <authorList>
            <person name="Jiang F."/>
        </authorList>
    </citation>
    <scope>NUCLEOTIDE SEQUENCE [LARGE SCALE GENOMIC DNA]</scope>
    <source>
        <strain evidence="2">LVBAO_FW01</strain>
        <tissue evidence="2">Leaves</tissue>
    </source>
</reference>
<dbReference type="EMBL" id="JAYMYQ010000005">
    <property type="protein sequence ID" value="KAK7329543.1"/>
    <property type="molecule type" value="Genomic_DNA"/>
</dbReference>
<evidence type="ECO:0000313" key="3">
    <source>
        <dbReference type="Proteomes" id="UP001367508"/>
    </source>
</evidence>
<evidence type="ECO:0000313" key="2">
    <source>
        <dbReference type="EMBL" id="KAK7329543.1"/>
    </source>
</evidence>
<feature type="region of interest" description="Disordered" evidence="1">
    <location>
        <begin position="29"/>
        <end position="64"/>
    </location>
</feature>
<accession>A0AAN9LA54</accession>
<dbReference type="Proteomes" id="UP001367508">
    <property type="component" value="Unassembled WGS sequence"/>
</dbReference>
<organism evidence="2 3">
    <name type="scientific">Canavalia gladiata</name>
    <name type="common">Sword bean</name>
    <name type="synonym">Dolichos gladiatus</name>
    <dbReference type="NCBI Taxonomy" id="3824"/>
    <lineage>
        <taxon>Eukaryota</taxon>
        <taxon>Viridiplantae</taxon>
        <taxon>Streptophyta</taxon>
        <taxon>Embryophyta</taxon>
        <taxon>Tracheophyta</taxon>
        <taxon>Spermatophyta</taxon>
        <taxon>Magnoliopsida</taxon>
        <taxon>eudicotyledons</taxon>
        <taxon>Gunneridae</taxon>
        <taxon>Pentapetalae</taxon>
        <taxon>rosids</taxon>
        <taxon>fabids</taxon>
        <taxon>Fabales</taxon>
        <taxon>Fabaceae</taxon>
        <taxon>Papilionoideae</taxon>
        <taxon>50 kb inversion clade</taxon>
        <taxon>NPAAA clade</taxon>
        <taxon>indigoferoid/millettioid clade</taxon>
        <taxon>Phaseoleae</taxon>
        <taxon>Canavalia</taxon>
    </lineage>
</organism>
<protein>
    <submittedName>
        <fullName evidence="2">Uncharacterized protein</fullName>
    </submittedName>
</protein>
<dbReference type="AlphaFoldDB" id="A0AAN9LA54"/>
<evidence type="ECO:0000256" key="1">
    <source>
        <dbReference type="SAM" id="MobiDB-lite"/>
    </source>
</evidence>
<comment type="caution">
    <text evidence="2">The sequence shown here is derived from an EMBL/GenBank/DDBJ whole genome shotgun (WGS) entry which is preliminary data.</text>
</comment>
<proteinExistence type="predicted"/>
<name>A0AAN9LA54_CANGL</name>
<gene>
    <name evidence="2" type="ORF">VNO77_23713</name>
</gene>
<keyword evidence="3" id="KW-1185">Reference proteome</keyword>
<sequence length="96" mass="10597">MSSRLVKNILEIVQAEEAARGNYYGTSNSFNNHGNGNQDFSRSRINGGVYSGDHNRNRTSYHHGGRYIENSGAFHGNGNGGFIEGGFDSSTRNYYN</sequence>